<keyword evidence="1" id="KW-0723">Serine/threonine-protein kinase</keyword>
<dbReference type="OrthoDB" id="4350801at2"/>
<dbReference type="CDD" id="cd16936">
    <property type="entry name" value="HATPase_RsbW-like"/>
    <property type="match status" value="1"/>
</dbReference>
<dbReference type="InterPro" id="IPR050267">
    <property type="entry name" value="Anti-sigma-factor_SerPK"/>
</dbReference>
<evidence type="ECO:0000313" key="5">
    <source>
        <dbReference type="Proteomes" id="UP000294901"/>
    </source>
</evidence>
<dbReference type="GO" id="GO:0004674">
    <property type="term" value="F:protein serine/threonine kinase activity"/>
    <property type="evidence" value="ECO:0007669"/>
    <property type="project" value="UniProtKB-KW"/>
</dbReference>
<dbReference type="Gene3D" id="3.30.565.10">
    <property type="entry name" value="Histidine kinase-like ATPase, C-terminal domain"/>
    <property type="match status" value="1"/>
</dbReference>
<proteinExistence type="predicted"/>
<evidence type="ECO:0000256" key="2">
    <source>
        <dbReference type="SAM" id="MobiDB-lite"/>
    </source>
</evidence>
<organism evidence="4 5">
    <name type="scientific">Paractinoplanes brasiliensis</name>
    <dbReference type="NCBI Taxonomy" id="52695"/>
    <lineage>
        <taxon>Bacteria</taxon>
        <taxon>Bacillati</taxon>
        <taxon>Actinomycetota</taxon>
        <taxon>Actinomycetes</taxon>
        <taxon>Micromonosporales</taxon>
        <taxon>Micromonosporaceae</taxon>
        <taxon>Paractinoplanes</taxon>
    </lineage>
</organism>
<evidence type="ECO:0000256" key="1">
    <source>
        <dbReference type="ARBA" id="ARBA00022527"/>
    </source>
</evidence>
<dbReference type="PANTHER" id="PTHR35526">
    <property type="entry name" value="ANTI-SIGMA-F FACTOR RSBW-RELATED"/>
    <property type="match status" value="1"/>
</dbReference>
<evidence type="ECO:0000259" key="3">
    <source>
        <dbReference type="Pfam" id="PF13581"/>
    </source>
</evidence>
<keyword evidence="1" id="KW-0418">Kinase</keyword>
<dbReference type="Proteomes" id="UP000294901">
    <property type="component" value="Unassembled WGS sequence"/>
</dbReference>
<gene>
    <name evidence="4" type="ORF">C8E87_8673</name>
</gene>
<dbReference type="EMBL" id="SNWR01000002">
    <property type="protein sequence ID" value="TDO33186.1"/>
    <property type="molecule type" value="Genomic_DNA"/>
</dbReference>
<dbReference type="Pfam" id="PF13581">
    <property type="entry name" value="HATPase_c_2"/>
    <property type="match status" value="1"/>
</dbReference>
<dbReference type="SUPFAM" id="SSF55874">
    <property type="entry name" value="ATPase domain of HSP90 chaperone/DNA topoisomerase II/histidine kinase"/>
    <property type="match status" value="1"/>
</dbReference>
<dbReference type="AlphaFoldDB" id="A0A4R6JEZ9"/>
<keyword evidence="1" id="KW-0808">Transferase</keyword>
<comment type="caution">
    <text evidence="4">The sequence shown here is derived from an EMBL/GenBank/DDBJ whole genome shotgun (WGS) entry which is preliminary data.</text>
</comment>
<evidence type="ECO:0000313" key="4">
    <source>
        <dbReference type="EMBL" id="TDO33186.1"/>
    </source>
</evidence>
<feature type="region of interest" description="Disordered" evidence="2">
    <location>
        <begin position="1"/>
        <end position="20"/>
    </location>
</feature>
<sequence>MAMPEPHRTPTTGHSHRPAGLLARDFTIENIVELRHAVTRLAEDNGLADVALYRFVIAVHEIAVNAIRHGGGQGRLEMWRADAHLHCRISDHGPGMPTAPGRPVPAITATTGRGLWLARRSCQMTTRVDDAGTTITLTCPIRPPQA</sequence>
<accession>A0A4R6JEZ9</accession>
<dbReference type="InterPro" id="IPR036890">
    <property type="entry name" value="HATPase_C_sf"/>
</dbReference>
<dbReference type="InterPro" id="IPR003594">
    <property type="entry name" value="HATPase_dom"/>
</dbReference>
<feature type="domain" description="Histidine kinase/HSP90-like ATPase" evidence="3">
    <location>
        <begin position="28"/>
        <end position="138"/>
    </location>
</feature>
<dbReference type="PANTHER" id="PTHR35526:SF3">
    <property type="entry name" value="ANTI-SIGMA-F FACTOR RSBW"/>
    <property type="match status" value="1"/>
</dbReference>
<reference evidence="4 5" key="1">
    <citation type="submission" date="2019-03" db="EMBL/GenBank/DDBJ databases">
        <title>Sequencing the genomes of 1000 actinobacteria strains.</title>
        <authorList>
            <person name="Klenk H.-P."/>
        </authorList>
    </citation>
    <scope>NUCLEOTIDE SEQUENCE [LARGE SCALE GENOMIC DNA]</scope>
    <source>
        <strain evidence="4 5">DSM 43805</strain>
    </source>
</reference>
<name>A0A4R6JEZ9_9ACTN</name>
<keyword evidence="5" id="KW-1185">Reference proteome</keyword>
<protein>
    <submittedName>
        <fullName evidence="4">Anti-sigma regulatory factor (Ser/Thr protein kinase)</fullName>
    </submittedName>
</protein>